<dbReference type="AlphaFoldDB" id="A0AAE0U0N3"/>
<evidence type="ECO:0000313" key="3">
    <source>
        <dbReference type="Proteomes" id="UP001285441"/>
    </source>
</evidence>
<keyword evidence="3" id="KW-1185">Reference proteome</keyword>
<reference evidence="2" key="2">
    <citation type="submission" date="2023-06" db="EMBL/GenBank/DDBJ databases">
        <authorList>
            <consortium name="Lawrence Berkeley National Laboratory"/>
            <person name="Haridas S."/>
            <person name="Hensen N."/>
            <person name="Bonometti L."/>
            <person name="Westerberg I."/>
            <person name="Brannstrom I.O."/>
            <person name="Guillou S."/>
            <person name="Cros-Aarteil S."/>
            <person name="Calhoun S."/>
            <person name="Kuo A."/>
            <person name="Mondo S."/>
            <person name="Pangilinan J."/>
            <person name="Riley R."/>
            <person name="LaButti K."/>
            <person name="Andreopoulos B."/>
            <person name="Lipzen A."/>
            <person name="Chen C."/>
            <person name="Yanf M."/>
            <person name="Daum C."/>
            <person name="Ng V."/>
            <person name="Clum A."/>
            <person name="Steindorff A."/>
            <person name="Ohm R."/>
            <person name="Martin F."/>
            <person name="Silar P."/>
            <person name="Natvig D."/>
            <person name="Lalanne C."/>
            <person name="Gautier V."/>
            <person name="Ament-velasquez S.L."/>
            <person name="Kruys A."/>
            <person name="Hutchinson M.I."/>
            <person name="Powell A.J."/>
            <person name="Barry K."/>
            <person name="Miller A.N."/>
            <person name="Grigoriev I.V."/>
            <person name="Debuchy R."/>
            <person name="Gladieux P."/>
            <person name="Thoren M.H."/>
            <person name="Johannesson H."/>
        </authorList>
    </citation>
    <scope>NUCLEOTIDE SEQUENCE</scope>
    <source>
        <strain evidence="2">CBS 232.78</strain>
    </source>
</reference>
<evidence type="ECO:0000313" key="2">
    <source>
        <dbReference type="EMBL" id="KAK3386618.1"/>
    </source>
</evidence>
<accession>A0AAE0U0N3</accession>
<feature type="region of interest" description="Disordered" evidence="1">
    <location>
        <begin position="1"/>
        <end position="160"/>
    </location>
</feature>
<name>A0AAE0U0N3_9PEZI</name>
<proteinExistence type="predicted"/>
<dbReference type="Proteomes" id="UP001285441">
    <property type="component" value="Unassembled WGS sequence"/>
</dbReference>
<reference evidence="2" key="1">
    <citation type="journal article" date="2023" name="Mol. Phylogenet. Evol.">
        <title>Genome-scale phylogeny and comparative genomics of the fungal order Sordariales.</title>
        <authorList>
            <person name="Hensen N."/>
            <person name="Bonometti L."/>
            <person name="Westerberg I."/>
            <person name="Brannstrom I.O."/>
            <person name="Guillou S."/>
            <person name="Cros-Aarteil S."/>
            <person name="Calhoun S."/>
            <person name="Haridas S."/>
            <person name="Kuo A."/>
            <person name="Mondo S."/>
            <person name="Pangilinan J."/>
            <person name="Riley R."/>
            <person name="LaButti K."/>
            <person name="Andreopoulos B."/>
            <person name="Lipzen A."/>
            <person name="Chen C."/>
            <person name="Yan M."/>
            <person name="Daum C."/>
            <person name="Ng V."/>
            <person name="Clum A."/>
            <person name="Steindorff A."/>
            <person name="Ohm R.A."/>
            <person name="Martin F."/>
            <person name="Silar P."/>
            <person name="Natvig D.O."/>
            <person name="Lalanne C."/>
            <person name="Gautier V."/>
            <person name="Ament-Velasquez S.L."/>
            <person name="Kruys A."/>
            <person name="Hutchinson M.I."/>
            <person name="Powell A.J."/>
            <person name="Barry K."/>
            <person name="Miller A.N."/>
            <person name="Grigoriev I.V."/>
            <person name="Debuchy R."/>
            <person name="Gladieux P."/>
            <person name="Hiltunen Thoren M."/>
            <person name="Johannesson H."/>
        </authorList>
    </citation>
    <scope>NUCLEOTIDE SEQUENCE</scope>
    <source>
        <strain evidence="2">CBS 232.78</strain>
    </source>
</reference>
<feature type="compositionally biased region" description="Basic and acidic residues" evidence="1">
    <location>
        <begin position="187"/>
        <end position="198"/>
    </location>
</feature>
<sequence>MEEVKPAFKGEPKRMPQDENRPPKRPEKIPIDDTENKAGAIPMEKMRKHYNHEVKRTERRASDSFVVIEIDSAEVKMGQERERSERKQDQRSAMCSNQWPAGYWPQSPPQFQSHHSHFPPAPPPHAYHSRDFASRLVQSSDDIDVDRRTAPRGGKEDQSFRQEIERLRGQLRDANSRAEQAERAAEELQKRLRSRSQEAKPNNGRSTDAIESLRSENKDLRAELDDARSHIFSLQPYRRDLTPEEVGRDFDDLVNNITDWVTKFMEPILDDDSKADEVLTHSRKRPAEAQRLRKCITLHGDLINGCQFPDTDIDLIVAIVMRFLLDNIFQKTLFGVMPQAVELINFIEASMRNNVEPKRDLFALRTWQAEALNALICTPEYRVGCTERTRELTIELATMFKPFRKEKDHSQFCCAWQDNVVIPAVRLNEKLLISTHHFYLDLNPFMVWNSSQTLETSPDFVNNLHRLRCENILQNRKPFNVDRLDPRPDEEELHKDLLHVVNVVPALYMRQIGRGDVIKAPMVIRKQQVLVAWGSQERKEKFMENSQRTLIHRLYYTPLSREKQERGFDGGGLRAALGAWAT</sequence>
<feature type="compositionally biased region" description="Basic and acidic residues" evidence="1">
    <location>
        <begin position="1"/>
        <end position="36"/>
    </location>
</feature>
<evidence type="ECO:0000256" key="1">
    <source>
        <dbReference type="SAM" id="MobiDB-lite"/>
    </source>
</evidence>
<feature type="compositionally biased region" description="Basic and acidic residues" evidence="1">
    <location>
        <begin position="145"/>
        <end position="160"/>
    </location>
</feature>
<feature type="region of interest" description="Disordered" evidence="1">
    <location>
        <begin position="187"/>
        <end position="212"/>
    </location>
</feature>
<protein>
    <submittedName>
        <fullName evidence="2">Uncharacterized protein</fullName>
    </submittedName>
</protein>
<gene>
    <name evidence="2" type="ORF">B0H63DRAFT_468101</name>
</gene>
<comment type="caution">
    <text evidence="2">The sequence shown here is derived from an EMBL/GenBank/DDBJ whole genome shotgun (WGS) entry which is preliminary data.</text>
</comment>
<dbReference type="EMBL" id="JAULSW010000003">
    <property type="protein sequence ID" value="KAK3386618.1"/>
    <property type="molecule type" value="Genomic_DNA"/>
</dbReference>
<feature type="compositionally biased region" description="Basic and acidic residues" evidence="1">
    <location>
        <begin position="51"/>
        <end position="62"/>
    </location>
</feature>
<organism evidence="2 3">
    <name type="scientific">Podospora didyma</name>
    <dbReference type="NCBI Taxonomy" id="330526"/>
    <lineage>
        <taxon>Eukaryota</taxon>
        <taxon>Fungi</taxon>
        <taxon>Dikarya</taxon>
        <taxon>Ascomycota</taxon>
        <taxon>Pezizomycotina</taxon>
        <taxon>Sordariomycetes</taxon>
        <taxon>Sordariomycetidae</taxon>
        <taxon>Sordariales</taxon>
        <taxon>Podosporaceae</taxon>
        <taxon>Podospora</taxon>
    </lineage>
</organism>
<feature type="compositionally biased region" description="Basic and acidic residues" evidence="1">
    <location>
        <begin position="73"/>
        <end position="90"/>
    </location>
</feature>